<dbReference type="EMBL" id="KK785157">
    <property type="protein sequence ID" value="KDO47981.1"/>
    <property type="molecule type" value="Genomic_DNA"/>
</dbReference>
<gene>
    <name evidence="1" type="ORF">CISIN_1g0013262mg</name>
</gene>
<protein>
    <submittedName>
        <fullName evidence="1">Uncharacterized protein</fullName>
    </submittedName>
</protein>
<sequence>MEGCIDPGIKPIRMGFQEYQ</sequence>
<evidence type="ECO:0000313" key="2">
    <source>
        <dbReference type="Proteomes" id="UP000027120"/>
    </source>
</evidence>
<dbReference type="AlphaFoldDB" id="A0A067EAM5"/>
<reference evidence="1 2" key="1">
    <citation type="submission" date="2014-04" db="EMBL/GenBank/DDBJ databases">
        <authorList>
            <consortium name="International Citrus Genome Consortium"/>
            <person name="Gmitter F."/>
            <person name="Chen C."/>
            <person name="Farmerie W."/>
            <person name="Harkins T."/>
            <person name="Desany B."/>
            <person name="Mohiuddin M."/>
            <person name="Kodira C."/>
            <person name="Borodovsky M."/>
            <person name="Lomsadze A."/>
            <person name="Burns P."/>
            <person name="Jenkins J."/>
            <person name="Prochnik S."/>
            <person name="Shu S."/>
            <person name="Chapman J."/>
            <person name="Pitluck S."/>
            <person name="Schmutz J."/>
            <person name="Rokhsar D."/>
        </authorList>
    </citation>
    <scope>NUCLEOTIDE SEQUENCE</scope>
</reference>
<feature type="non-terminal residue" evidence="1">
    <location>
        <position position="20"/>
    </location>
</feature>
<proteinExistence type="predicted"/>
<accession>A0A067EAM5</accession>
<evidence type="ECO:0000313" key="1">
    <source>
        <dbReference type="EMBL" id="KDO47981.1"/>
    </source>
</evidence>
<dbReference type="Proteomes" id="UP000027120">
    <property type="component" value="Unassembled WGS sequence"/>
</dbReference>
<organism evidence="1 2">
    <name type="scientific">Citrus sinensis</name>
    <name type="common">Sweet orange</name>
    <name type="synonym">Citrus aurantium var. sinensis</name>
    <dbReference type="NCBI Taxonomy" id="2711"/>
    <lineage>
        <taxon>Eukaryota</taxon>
        <taxon>Viridiplantae</taxon>
        <taxon>Streptophyta</taxon>
        <taxon>Embryophyta</taxon>
        <taxon>Tracheophyta</taxon>
        <taxon>Spermatophyta</taxon>
        <taxon>Magnoliopsida</taxon>
        <taxon>eudicotyledons</taxon>
        <taxon>Gunneridae</taxon>
        <taxon>Pentapetalae</taxon>
        <taxon>rosids</taxon>
        <taxon>malvids</taxon>
        <taxon>Sapindales</taxon>
        <taxon>Rutaceae</taxon>
        <taxon>Aurantioideae</taxon>
        <taxon>Citrus</taxon>
    </lineage>
</organism>
<name>A0A067EAM5_CITSI</name>
<keyword evidence="2" id="KW-1185">Reference proteome</keyword>